<evidence type="ECO:0000313" key="1">
    <source>
        <dbReference type="EMBL" id="PSJ65841.1"/>
    </source>
</evidence>
<dbReference type="Gene3D" id="1.10.150.240">
    <property type="entry name" value="Putative phosphatase, domain 2"/>
    <property type="match status" value="1"/>
</dbReference>
<dbReference type="InterPro" id="IPR006439">
    <property type="entry name" value="HAD-SF_hydro_IA"/>
</dbReference>
<dbReference type="InterPro" id="IPR050155">
    <property type="entry name" value="HAD-like_hydrolase_sf"/>
</dbReference>
<dbReference type="SFLD" id="SFLDS00003">
    <property type="entry name" value="Haloacid_Dehalogenase"/>
    <property type="match status" value="1"/>
</dbReference>
<sequence>MTRLVLFDCDGTLVDSAAIIHGCMERTFVEAGLALPELASTKSVIGLSLHLAIARMIGREPDPATDVLVERYKHHFSAMRGEPGFLEPLYPGVAALLADLAGRDDVLVGMVTGKSRRGVQAVFATHGFAETFLVVRTADDCPSKPHPAMVLECCAFAGVDPDSTFVVGDAIYDMQMARAAGARAIGVAWGYHDAPALFAAGAECVLASPAGLMPLLA</sequence>
<accession>A0A2P7STS0</accession>
<proteinExistence type="predicted"/>
<protein>
    <submittedName>
        <fullName evidence="1">HAD family hydrolase</fullName>
    </submittedName>
</protein>
<dbReference type="GO" id="GO:0008967">
    <property type="term" value="F:phosphoglycolate phosphatase activity"/>
    <property type="evidence" value="ECO:0007669"/>
    <property type="project" value="TreeGrafter"/>
</dbReference>
<comment type="caution">
    <text evidence="1">The sequence shown here is derived from an EMBL/GenBank/DDBJ whole genome shotgun (WGS) entry which is preliminary data.</text>
</comment>
<dbReference type="SUPFAM" id="SSF56784">
    <property type="entry name" value="HAD-like"/>
    <property type="match status" value="1"/>
</dbReference>
<gene>
    <name evidence="1" type="ORF">C7I84_01605</name>
</gene>
<keyword evidence="1" id="KW-0378">Hydrolase</keyword>
<organism evidence="1 2">
    <name type="scientific">Kumtagia ephedrae</name>
    <dbReference type="NCBI Taxonomy" id="2116701"/>
    <lineage>
        <taxon>Bacteria</taxon>
        <taxon>Pseudomonadati</taxon>
        <taxon>Pseudomonadota</taxon>
        <taxon>Alphaproteobacteria</taxon>
        <taxon>Hyphomicrobiales</taxon>
        <taxon>Phyllobacteriaceae</taxon>
        <taxon>Kumtagia</taxon>
    </lineage>
</organism>
<dbReference type="PANTHER" id="PTHR43434:SF24">
    <property type="entry name" value="HYDROLASE-RELATED"/>
    <property type="match status" value="1"/>
</dbReference>
<dbReference type="NCBIfam" id="TIGR01549">
    <property type="entry name" value="HAD-SF-IA-v1"/>
    <property type="match status" value="1"/>
</dbReference>
<name>A0A2P7STS0_9HYPH</name>
<dbReference type="InterPro" id="IPR041492">
    <property type="entry name" value="HAD_2"/>
</dbReference>
<dbReference type="Proteomes" id="UP000241229">
    <property type="component" value="Unassembled WGS sequence"/>
</dbReference>
<dbReference type="InterPro" id="IPR023214">
    <property type="entry name" value="HAD_sf"/>
</dbReference>
<dbReference type="RefSeq" id="WP_106770383.1">
    <property type="nucleotide sequence ID" value="NZ_PXYK01000001.1"/>
</dbReference>
<dbReference type="PANTHER" id="PTHR43434">
    <property type="entry name" value="PHOSPHOGLYCOLATE PHOSPHATASE"/>
    <property type="match status" value="1"/>
</dbReference>
<dbReference type="InterPro" id="IPR023198">
    <property type="entry name" value="PGP-like_dom2"/>
</dbReference>
<dbReference type="EMBL" id="PXYK01000001">
    <property type="protein sequence ID" value="PSJ65841.1"/>
    <property type="molecule type" value="Genomic_DNA"/>
</dbReference>
<dbReference type="SFLD" id="SFLDG01129">
    <property type="entry name" value="C1.5:_HAD__Beta-PGM__Phosphata"/>
    <property type="match status" value="1"/>
</dbReference>
<keyword evidence="2" id="KW-1185">Reference proteome</keyword>
<dbReference type="Pfam" id="PF13419">
    <property type="entry name" value="HAD_2"/>
    <property type="match status" value="1"/>
</dbReference>
<evidence type="ECO:0000313" key="2">
    <source>
        <dbReference type="Proteomes" id="UP000241229"/>
    </source>
</evidence>
<dbReference type="GO" id="GO:0005829">
    <property type="term" value="C:cytosol"/>
    <property type="evidence" value="ECO:0007669"/>
    <property type="project" value="TreeGrafter"/>
</dbReference>
<dbReference type="AlphaFoldDB" id="A0A2P7STS0"/>
<dbReference type="Gene3D" id="3.40.50.1000">
    <property type="entry name" value="HAD superfamily/HAD-like"/>
    <property type="match status" value="1"/>
</dbReference>
<reference evidence="1 2" key="1">
    <citation type="submission" date="2018-03" db="EMBL/GenBank/DDBJ databases">
        <title>The draft genome of Mesorhizobium sp. 6GN-30.</title>
        <authorList>
            <person name="Liu L."/>
            <person name="Li L."/>
            <person name="Wang T."/>
            <person name="Zhang X."/>
            <person name="Liang L."/>
        </authorList>
    </citation>
    <scope>NUCLEOTIDE SEQUENCE [LARGE SCALE GENOMIC DNA]</scope>
    <source>
        <strain evidence="1 2">6GN30</strain>
    </source>
</reference>
<dbReference type="GO" id="GO:0006281">
    <property type="term" value="P:DNA repair"/>
    <property type="evidence" value="ECO:0007669"/>
    <property type="project" value="TreeGrafter"/>
</dbReference>
<dbReference type="InterPro" id="IPR036412">
    <property type="entry name" value="HAD-like_sf"/>
</dbReference>
<dbReference type="OrthoDB" id="9782449at2"/>